<name>A0A4R3QM73_9HYPH</name>
<evidence type="ECO:0000313" key="1">
    <source>
        <dbReference type="EMBL" id="TCU23143.1"/>
    </source>
</evidence>
<gene>
    <name evidence="2" type="ORF">EV129_107289</name>
    <name evidence="1" type="ORF">EV130_108288</name>
</gene>
<evidence type="ECO:0000313" key="4">
    <source>
        <dbReference type="Proteomes" id="UP000295547"/>
    </source>
</evidence>
<comment type="caution">
    <text evidence="1">The sequence shown here is derived from an EMBL/GenBank/DDBJ whole genome shotgun (WGS) entry which is preliminary data.</text>
</comment>
<sequence>MKANLSNQKGNIAHKDILLHAHSVFPREEKPAAP</sequence>
<protein>
    <submittedName>
        <fullName evidence="1">Uncharacterized protein</fullName>
    </submittedName>
</protein>
<dbReference type="Proteomes" id="UP000295547">
    <property type="component" value="Unassembled WGS sequence"/>
</dbReference>
<dbReference type="Proteomes" id="UP000295507">
    <property type="component" value="Unassembled WGS sequence"/>
</dbReference>
<organism evidence="1 4">
    <name type="scientific">Rhizobium azibense</name>
    <dbReference type="NCBI Taxonomy" id="1136135"/>
    <lineage>
        <taxon>Bacteria</taxon>
        <taxon>Pseudomonadati</taxon>
        <taxon>Pseudomonadota</taxon>
        <taxon>Alphaproteobacteria</taxon>
        <taxon>Hyphomicrobiales</taxon>
        <taxon>Rhizobiaceae</taxon>
        <taxon>Rhizobium/Agrobacterium group</taxon>
        <taxon>Rhizobium</taxon>
    </lineage>
</organism>
<dbReference type="AlphaFoldDB" id="A0A4R3QM73"/>
<reference evidence="3 4" key="1">
    <citation type="submission" date="2019-03" db="EMBL/GenBank/DDBJ databases">
        <title>Genomic Encyclopedia of Type Strains, Phase IV (KMG-V): Genome sequencing to study the core and pangenomes of soil and plant-associated prokaryotes.</title>
        <authorList>
            <person name="Whitman W."/>
        </authorList>
    </citation>
    <scope>NUCLEOTIDE SEQUENCE [LARGE SCALE GENOMIC DNA]</scope>
    <source>
        <strain evidence="1 4">Gr42</strain>
        <strain evidence="2 3">IE4868</strain>
    </source>
</reference>
<dbReference type="EMBL" id="SMBK01000007">
    <property type="protein sequence ID" value="TCU36721.1"/>
    <property type="molecule type" value="Genomic_DNA"/>
</dbReference>
<evidence type="ECO:0000313" key="3">
    <source>
        <dbReference type="Proteomes" id="UP000295507"/>
    </source>
</evidence>
<proteinExistence type="predicted"/>
<dbReference type="EMBL" id="SMBJ01000008">
    <property type="protein sequence ID" value="TCU23143.1"/>
    <property type="molecule type" value="Genomic_DNA"/>
</dbReference>
<evidence type="ECO:0000313" key="2">
    <source>
        <dbReference type="EMBL" id="TCU36721.1"/>
    </source>
</evidence>
<accession>A0A4R3QM73</accession>
<keyword evidence="4" id="KW-1185">Reference proteome</keyword>